<dbReference type="Proteomes" id="UP001562354">
    <property type="component" value="Unassembled WGS sequence"/>
</dbReference>
<evidence type="ECO:0000256" key="2">
    <source>
        <dbReference type="ARBA" id="ARBA00006727"/>
    </source>
</evidence>
<feature type="transmembrane region" description="Helical" evidence="4">
    <location>
        <begin position="443"/>
        <end position="464"/>
    </location>
</feature>
<feature type="domain" description="Major facilitator superfamily (MFS) profile" evidence="5">
    <location>
        <begin position="288"/>
        <end position="518"/>
    </location>
</feature>
<keyword evidence="4" id="KW-1133">Transmembrane helix</keyword>
<sequence>MTQPTIPDTLNEKGTHDALDKGEAPESLMTTSTNTRVSSPLSHFSAESNSDSDDAIAQQQTSDGADLEAVLTHLSISAPPDGGYGWVNVLLVFLINAHTWGLNSSFSIFLSHYTSTDTFPGATRLQYAFVGGLSIGLCYMVAPLVTLVVRRFGTGTALMIGAIFEAGGFIGASFATEIWQLFLSQGVAFGIGMGFLFVGSVGVVSQWFSTQRSLANGLATAGSGVGGLIYSLGTNAMIRNVDLAWAFRILGILAFAVNGVCAILIRDRYAIIGLPRRRLDIELFKCMEFWLLLGFGFFSMLGYIVLLFSLASDARSMGLSGTQAAIVAALMNLGQAIGRPLVGYFSDVTGRINMASTASFVGGLFALVIWTNADSYGVLIFFAVVEGLVAGTFYATISPLCAEVVDLERASSGLNIVWLFLVIPCVFSEAIGLETIQSEGGSYLGASLFTGFMYMGAALCLFLLRGWKIAETDRINSTMGTDAPAAIIDAVAEKGVEQEAKKDGWHVFLKNTLTWQKV</sequence>
<dbReference type="InterPro" id="IPR020846">
    <property type="entry name" value="MFS_dom"/>
</dbReference>
<dbReference type="PANTHER" id="PTHR11360:SF315">
    <property type="entry name" value="TRANSPORTER MCH2-RELATED"/>
    <property type="match status" value="1"/>
</dbReference>
<dbReference type="GeneID" id="95979178"/>
<feature type="transmembrane region" description="Helical" evidence="4">
    <location>
        <begin position="323"/>
        <end position="342"/>
    </location>
</feature>
<feature type="transmembrane region" description="Helical" evidence="4">
    <location>
        <begin position="413"/>
        <end position="431"/>
    </location>
</feature>
<feature type="transmembrane region" description="Helical" evidence="4">
    <location>
        <begin position="156"/>
        <end position="175"/>
    </location>
</feature>
<evidence type="ECO:0000256" key="1">
    <source>
        <dbReference type="ARBA" id="ARBA00004141"/>
    </source>
</evidence>
<feature type="transmembrane region" description="Helical" evidence="4">
    <location>
        <begin position="286"/>
        <end position="311"/>
    </location>
</feature>
<dbReference type="EMBL" id="JBFMKM010000004">
    <property type="protein sequence ID" value="KAL1306822.1"/>
    <property type="molecule type" value="Genomic_DNA"/>
</dbReference>
<keyword evidence="4" id="KW-0812">Transmembrane</keyword>
<evidence type="ECO:0000259" key="5">
    <source>
        <dbReference type="PROSITE" id="PS50850"/>
    </source>
</evidence>
<reference evidence="6 7" key="1">
    <citation type="submission" date="2024-07" db="EMBL/GenBank/DDBJ databases">
        <title>Draft sequence of the Neodothiora populina.</title>
        <authorList>
            <person name="Drown D.D."/>
            <person name="Schuette U.S."/>
            <person name="Buechlein A.B."/>
            <person name="Rusch D.R."/>
            <person name="Winton L.W."/>
            <person name="Adams G.A."/>
        </authorList>
    </citation>
    <scope>NUCLEOTIDE SEQUENCE [LARGE SCALE GENOMIC DNA]</scope>
    <source>
        <strain evidence="6 7">CPC 39397</strain>
    </source>
</reference>
<evidence type="ECO:0000313" key="6">
    <source>
        <dbReference type="EMBL" id="KAL1306822.1"/>
    </source>
</evidence>
<dbReference type="RefSeq" id="XP_069203094.1">
    <property type="nucleotide sequence ID" value="XM_069345265.1"/>
</dbReference>
<feature type="compositionally biased region" description="Basic and acidic residues" evidence="3">
    <location>
        <begin position="10"/>
        <end position="24"/>
    </location>
</feature>
<dbReference type="Pfam" id="PF07690">
    <property type="entry name" value="MFS_1"/>
    <property type="match status" value="2"/>
</dbReference>
<evidence type="ECO:0000256" key="3">
    <source>
        <dbReference type="SAM" id="MobiDB-lite"/>
    </source>
</evidence>
<dbReference type="InterPro" id="IPR011701">
    <property type="entry name" value="MFS"/>
</dbReference>
<feature type="transmembrane region" description="Helical" evidence="4">
    <location>
        <begin position="245"/>
        <end position="265"/>
    </location>
</feature>
<feature type="transmembrane region" description="Helical" evidence="4">
    <location>
        <begin position="379"/>
        <end position="401"/>
    </location>
</feature>
<gene>
    <name evidence="6" type="ORF">AAFC00_005479</name>
</gene>
<keyword evidence="4" id="KW-0472">Membrane</keyword>
<feature type="transmembrane region" description="Helical" evidence="4">
    <location>
        <begin position="89"/>
        <end position="113"/>
    </location>
</feature>
<dbReference type="SUPFAM" id="SSF103473">
    <property type="entry name" value="MFS general substrate transporter"/>
    <property type="match status" value="1"/>
</dbReference>
<organism evidence="6 7">
    <name type="scientific">Neodothiora populina</name>
    <dbReference type="NCBI Taxonomy" id="2781224"/>
    <lineage>
        <taxon>Eukaryota</taxon>
        <taxon>Fungi</taxon>
        <taxon>Dikarya</taxon>
        <taxon>Ascomycota</taxon>
        <taxon>Pezizomycotina</taxon>
        <taxon>Dothideomycetes</taxon>
        <taxon>Dothideomycetidae</taxon>
        <taxon>Dothideales</taxon>
        <taxon>Dothioraceae</taxon>
        <taxon>Neodothiora</taxon>
    </lineage>
</organism>
<feature type="transmembrane region" description="Helical" evidence="4">
    <location>
        <begin position="354"/>
        <end position="373"/>
    </location>
</feature>
<dbReference type="Gene3D" id="1.20.1250.20">
    <property type="entry name" value="MFS general substrate transporter like domains"/>
    <property type="match status" value="2"/>
</dbReference>
<protein>
    <recommendedName>
        <fullName evidence="5">Major facilitator superfamily (MFS) profile domain-containing protein</fullName>
    </recommendedName>
</protein>
<feature type="compositionally biased region" description="Polar residues" evidence="3">
    <location>
        <begin position="28"/>
        <end position="49"/>
    </location>
</feature>
<evidence type="ECO:0000313" key="7">
    <source>
        <dbReference type="Proteomes" id="UP001562354"/>
    </source>
</evidence>
<feature type="transmembrane region" description="Helical" evidence="4">
    <location>
        <begin position="125"/>
        <end position="149"/>
    </location>
</feature>
<comment type="caution">
    <text evidence="6">The sequence shown here is derived from an EMBL/GenBank/DDBJ whole genome shotgun (WGS) entry which is preliminary data.</text>
</comment>
<proteinExistence type="inferred from homology"/>
<dbReference type="PANTHER" id="PTHR11360">
    <property type="entry name" value="MONOCARBOXYLATE TRANSPORTER"/>
    <property type="match status" value="1"/>
</dbReference>
<dbReference type="InterPro" id="IPR050327">
    <property type="entry name" value="Proton-linked_MCT"/>
</dbReference>
<feature type="transmembrane region" description="Helical" evidence="4">
    <location>
        <begin position="215"/>
        <end position="233"/>
    </location>
</feature>
<name>A0ABR3PL10_9PEZI</name>
<accession>A0ABR3PL10</accession>
<feature type="region of interest" description="Disordered" evidence="3">
    <location>
        <begin position="1"/>
        <end position="55"/>
    </location>
</feature>
<comment type="similarity">
    <text evidence="2">Belongs to the major facilitator superfamily. Monocarboxylate porter (TC 2.A.1.13) family.</text>
</comment>
<comment type="subcellular location">
    <subcellularLocation>
        <location evidence="1">Membrane</location>
        <topology evidence="1">Multi-pass membrane protein</topology>
    </subcellularLocation>
</comment>
<evidence type="ECO:0000256" key="4">
    <source>
        <dbReference type="SAM" id="Phobius"/>
    </source>
</evidence>
<dbReference type="InterPro" id="IPR036259">
    <property type="entry name" value="MFS_trans_sf"/>
</dbReference>
<keyword evidence="7" id="KW-1185">Reference proteome</keyword>
<dbReference type="PROSITE" id="PS50850">
    <property type="entry name" value="MFS"/>
    <property type="match status" value="1"/>
</dbReference>
<dbReference type="CDD" id="cd17352">
    <property type="entry name" value="MFS_MCT_SLC16"/>
    <property type="match status" value="1"/>
</dbReference>
<feature type="transmembrane region" description="Helical" evidence="4">
    <location>
        <begin position="187"/>
        <end position="208"/>
    </location>
</feature>